<dbReference type="RefSeq" id="WP_164464753.1">
    <property type="nucleotide sequence ID" value="NZ_JBHRSX010000005.1"/>
</dbReference>
<evidence type="ECO:0000313" key="1">
    <source>
        <dbReference type="EMBL" id="MFC3200302.1"/>
    </source>
</evidence>
<reference evidence="2" key="1">
    <citation type="journal article" date="2019" name="Int. J. Syst. Evol. Microbiol.">
        <title>The Global Catalogue of Microorganisms (GCM) 10K type strain sequencing project: providing services to taxonomists for standard genome sequencing and annotation.</title>
        <authorList>
            <consortium name="The Broad Institute Genomics Platform"/>
            <consortium name="The Broad Institute Genome Sequencing Center for Infectious Disease"/>
            <person name="Wu L."/>
            <person name="Ma J."/>
        </authorList>
    </citation>
    <scope>NUCLEOTIDE SEQUENCE [LARGE SCALE GENOMIC DNA]</scope>
    <source>
        <strain evidence="2">KCTC 52449</strain>
    </source>
</reference>
<gene>
    <name evidence="1" type="ORF">ACFOEW_00510</name>
</gene>
<organism evidence="1 2">
    <name type="scientific">Alteromonas oceani</name>
    <dbReference type="NCBI Taxonomy" id="2071609"/>
    <lineage>
        <taxon>Bacteria</taxon>
        <taxon>Pseudomonadati</taxon>
        <taxon>Pseudomonadota</taxon>
        <taxon>Gammaproteobacteria</taxon>
        <taxon>Alteromonadales</taxon>
        <taxon>Alteromonadaceae</taxon>
        <taxon>Alteromonas/Salinimonas group</taxon>
        <taxon>Alteromonas</taxon>
    </lineage>
</organism>
<name>A0ABV7JT40_9ALTE</name>
<dbReference type="Proteomes" id="UP001595477">
    <property type="component" value="Unassembled WGS sequence"/>
</dbReference>
<keyword evidence="2" id="KW-1185">Reference proteome</keyword>
<evidence type="ECO:0000313" key="2">
    <source>
        <dbReference type="Proteomes" id="UP001595477"/>
    </source>
</evidence>
<protein>
    <submittedName>
        <fullName evidence="1">Uncharacterized protein</fullName>
    </submittedName>
</protein>
<sequence length="120" mass="12303">MGLLSRLLFGHSSDSSDLAGDDNLVNDSSTVVGINEATGLPLVSSGVTNCPGVIDVEGNPRGVDLSDGHTAQGCFLDAQEVISGSDCAADNTSGEISSSLDDGDMSSFYSSDCFGFDNDW</sequence>
<dbReference type="EMBL" id="JBHRSX010000005">
    <property type="protein sequence ID" value="MFC3200302.1"/>
    <property type="molecule type" value="Genomic_DNA"/>
</dbReference>
<proteinExistence type="predicted"/>
<comment type="caution">
    <text evidence="1">The sequence shown here is derived from an EMBL/GenBank/DDBJ whole genome shotgun (WGS) entry which is preliminary data.</text>
</comment>
<accession>A0ABV7JT40</accession>